<dbReference type="InterPro" id="IPR011010">
    <property type="entry name" value="DNA_brk_join_enz"/>
</dbReference>
<accession>A0A2S4HC30</accession>
<dbReference type="GO" id="GO:0015074">
    <property type="term" value="P:DNA integration"/>
    <property type="evidence" value="ECO:0007669"/>
    <property type="project" value="InterPro"/>
</dbReference>
<reference evidence="4" key="1">
    <citation type="submission" date="2018-01" db="EMBL/GenBank/DDBJ databases">
        <authorList>
            <person name="Yu X.-D."/>
        </authorList>
    </citation>
    <scope>NUCLEOTIDE SEQUENCE</scope>
    <source>
        <strain evidence="4">ZX-21</strain>
    </source>
</reference>
<dbReference type="Gene3D" id="1.10.260.40">
    <property type="entry name" value="lambda repressor-like DNA-binding domains"/>
    <property type="match status" value="1"/>
</dbReference>
<dbReference type="GO" id="GO:0003677">
    <property type="term" value="F:DNA binding"/>
    <property type="evidence" value="ECO:0007669"/>
    <property type="project" value="InterPro"/>
</dbReference>
<name>A0A2S4HC30_9GAMM</name>
<dbReference type="SUPFAM" id="SSF56349">
    <property type="entry name" value="DNA breaking-rejoining enzymes"/>
    <property type="match status" value="1"/>
</dbReference>
<dbReference type="SUPFAM" id="SSF47413">
    <property type="entry name" value="lambda repressor-like DNA-binding domains"/>
    <property type="match status" value="1"/>
</dbReference>
<dbReference type="Gene3D" id="1.10.443.10">
    <property type="entry name" value="Intergrase catalytic core"/>
    <property type="match status" value="1"/>
</dbReference>
<keyword evidence="1" id="KW-0233">DNA recombination</keyword>
<feature type="domain" description="HTH cro/C1-type" evidence="3">
    <location>
        <begin position="236"/>
        <end position="293"/>
    </location>
</feature>
<evidence type="ECO:0000313" key="4">
    <source>
        <dbReference type="EMBL" id="POP51544.1"/>
    </source>
</evidence>
<evidence type="ECO:0000256" key="1">
    <source>
        <dbReference type="ARBA" id="ARBA00023172"/>
    </source>
</evidence>
<proteinExistence type="predicted"/>
<dbReference type="GO" id="GO:0006310">
    <property type="term" value="P:DNA recombination"/>
    <property type="evidence" value="ECO:0007669"/>
    <property type="project" value="UniProtKB-KW"/>
</dbReference>
<dbReference type="Proteomes" id="UP000237222">
    <property type="component" value="Unassembled WGS sequence"/>
</dbReference>
<sequence>MSSIFASPNCPVNHDRYGDDDMDNNFGPATHPNAAEYRLQEGGDQRQYLADQALIDDLPASFHEALDESIRRFQAQGGSFAGVLSRLGLSTHTAYSWRNGKATPRVVSCPSVRGLEEELGVPSGSLTGRLGFRLRIPDEDIPEDFHAALDMLAKNWRAITGLGFSDLATSCGTDTERLYKWRSGQGKPGIKALPIISSLEEALDSPHGTLLKRLGFKVDDGLDHLPDDFGKALTELIDRYRIATGNSQRDLCEAIGTFDAVLLRWRKGLKPGVQSIPMLTDLEKALNVPLGTLVGRLGYEITRANDYLPDSFSGALNALAIRYKSTGKSLQPLAASLGIMESTLYSWRYGKAVPSAAKYSTVCNLEALLGAPAGTLVDRLDLESNEASSWSHTFRDLRKRYLLSKGGVSARKIPAVKNRLTALKRFMESFEASKSDNAVVLLGPGFKDRLENHLEMLRNAGRAHQTVKDRASHLNFWHDLYRDTVIGDGLPESFSEALRALLIKRSREGVTQEEIGRRVGVSPATFGGWCKGVAASLRSRPKIAVLEKELGVQEGTLEMRLPKRQAKKKVAEKKRGLATPYRKKARGLRDYPYGLRHFPPTLEKEWSDLKKYKTAAFLPPGIERNTSWSSVDLSRAAPSSIELERGILDDGKYSASAAISGQNLQRFFGYLILPNDCSEPKLCGEGLAKEDLTLSLFSRFDVIHRFLEFKRLRSGGYNTDTENFLGFAAMLLAKDVGFLWQHPEYGQKLSPSLSPDEWRSACEECHKEIRRFEKSLKKGNHVKQTRDPKDPLQGILARTHPMEALLELIEGMENSRPSEKRAPIKLALHMRDELVVKMITANPLRIKMFSIMTWRENGSGNLYQNKETGEWRLRFSPSDFKNEHGAAKDPYDMGLPERLWPDIEDYLKNHRPNLAGADICDYVFRPALNANSEKNKAAPIIPKRLSLKIDEWSAAILPDCPGFGPHGVRHIIATDYLKNNPNGYQVVAHILHDKLETVLKNYAHLQVADGFRFFSAYQNGVIDNYNKKSEAA</sequence>
<dbReference type="SMART" id="SM00530">
    <property type="entry name" value="HTH_XRE"/>
    <property type="match status" value="3"/>
</dbReference>
<feature type="domain" description="HTH cro/C1-type" evidence="3">
    <location>
        <begin position="318"/>
        <end position="376"/>
    </location>
</feature>
<evidence type="ECO:0000259" key="3">
    <source>
        <dbReference type="SMART" id="SM00530"/>
    </source>
</evidence>
<dbReference type="InterPro" id="IPR001387">
    <property type="entry name" value="Cro/C1-type_HTH"/>
</dbReference>
<evidence type="ECO:0000313" key="5">
    <source>
        <dbReference type="Proteomes" id="UP000237222"/>
    </source>
</evidence>
<dbReference type="InterPro" id="IPR010982">
    <property type="entry name" value="Lambda_DNA-bd_dom_sf"/>
</dbReference>
<comment type="caution">
    <text evidence="4">The sequence shown here is derived from an EMBL/GenBank/DDBJ whole genome shotgun (WGS) entry which is preliminary data.</text>
</comment>
<dbReference type="EMBL" id="PQGG01000038">
    <property type="protein sequence ID" value="POP51544.1"/>
    <property type="molecule type" value="Genomic_DNA"/>
</dbReference>
<evidence type="ECO:0000256" key="2">
    <source>
        <dbReference type="SAM" id="MobiDB-lite"/>
    </source>
</evidence>
<dbReference type="InterPro" id="IPR013762">
    <property type="entry name" value="Integrase-like_cat_sf"/>
</dbReference>
<feature type="domain" description="HTH cro/C1-type" evidence="3">
    <location>
        <begin position="497"/>
        <end position="557"/>
    </location>
</feature>
<dbReference type="CDD" id="cd00093">
    <property type="entry name" value="HTH_XRE"/>
    <property type="match status" value="1"/>
</dbReference>
<feature type="region of interest" description="Disordered" evidence="2">
    <location>
        <begin position="1"/>
        <end position="32"/>
    </location>
</feature>
<protein>
    <recommendedName>
        <fullName evidence="3">HTH cro/C1-type domain-containing protein</fullName>
    </recommendedName>
</protein>
<gene>
    <name evidence="4" type="ORF">C0068_16540</name>
</gene>
<organism evidence="4 5">
    <name type="scientific">Zhongshania marina</name>
    <dbReference type="NCBI Taxonomy" id="2304603"/>
    <lineage>
        <taxon>Bacteria</taxon>
        <taxon>Pseudomonadati</taxon>
        <taxon>Pseudomonadota</taxon>
        <taxon>Gammaproteobacteria</taxon>
        <taxon>Cellvibrionales</taxon>
        <taxon>Spongiibacteraceae</taxon>
        <taxon>Zhongshania</taxon>
    </lineage>
</organism>
<dbReference type="AlphaFoldDB" id="A0A2S4HC30"/>